<organism evidence="2 3">
    <name type="scientific">Gonium pectorale</name>
    <name type="common">Green alga</name>
    <dbReference type="NCBI Taxonomy" id="33097"/>
    <lineage>
        <taxon>Eukaryota</taxon>
        <taxon>Viridiplantae</taxon>
        <taxon>Chlorophyta</taxon>
        <taxon>core chlorophytes</taxon>
        <taxon>Chlorophyceae</taxon>
        <taxon>CS clade</taxon>
        <taxon>Chlamydomonadales</taxon>
        <taxon>Volvocaceae</taxon>
        <taxon>Gonium</taxon>
    </lineage>
</organism>
<reference evidence="3" key="1">
    <citation type="journal article" date="2016" name="Nat. Commun.">
        <title>The Gonium pectorale genome demonstrates co-option of cell cycle regulation during the evolution of multicellularity.</title>
        <authorList>
            <person name="Hanschen E.R."/>
            <person name="Marriage T.N."/>
            <person name="Ferris P.J."/>
            <person name="Hamaji T."/>
            <person name="Toyoda A."/>
            <person name="Fujiyama A."/>
            <person name="Neme R."/>
            <person name="Noguchi H."/>
            <person name="Minakuchi Y."/>
            <person name="Suzuki M."/>
            <person name="Kawai-Toyooka H."/>
            <person name="Smith D.R."/>
            <person name="Sparks H."/>
            <person name="Anderson J."/>
            <person name="Bakaric R."/>
            <person name="Luria V."/>
            <person name="Karger A."/>
            <person name="Kirschner M.W."/>
            <person name="Durand P.M."/>
            <person name="Michod R.E."/>
            <person name="Nozaki H."/>
            <person name="Olson B.J."/>
        </authorList>
    </citation>
    <scope>NUCLEOTIDE SEQUENCE [LARGE SCALE GENOMIC DNA]</scope>
    <source>
        <strain evidence="3">NIES-2863</strain>
    </source>
</reference>
<dbReference type="GO" id="GO:0004674">
    <property type="term" value="F:protein serine/threonine kinase activity"/>
    <property type="evidence" value="ECO:0007669"/>
    <property type="project" value="TreeGrafter"/>
</dbReference>
<dbReference type="InterPro" id="IPR051681">
    <property type="entry name" value="Ser/Thr_Kinases-Pseudokinases"/>
</dbReference>
<protein>
    <recommendedName>
        <fullName evidence="1">Protein kinase domain-containing protein</fullName>
    </recommendedName>
</protein>
<keyword evidence="3" id="KW-1185">Reference proteome</keyword>
<accession>A0A150H030</accession>
<dbReference type="AlphaFoldDB" id="A0A150H030"/>
<evidence type="ECO:0000313" key="3">
    <source>
        <dbReference type="Proteomes" id="UP000075714"/>
    </source>
</evidence>
<dbReference type="Proteomes" id="UP000075714">
    <property type="component" value="Unassembled WGS sequence"/>
</dbReference>
<feature type="domain" description="Protein kinase" evidence="1">
    <location>
        <begin position="1"/>
        <end position="283"/>
    </location>
</feature>
<dbReference type="PROSITE" id="PS50011">
    <property type="entry name" value="PROTEIN_KINASE_DOM"/>
    <property type="match status" value="1"/>
</dbReference>
<sequence length="339" mass="35641">MPNSFIERGVEFRGGGAATVPGGASAAPLMSAQLISVAGGASLRPSATGLAVADSELAGPSSAGEENEPLSPLPCHLRASDRHLSSALLDSGRFGRPPSSVRLSLTGAAGVVGGGGEGNGGGGGGLKVQVSADSLRQHMRRVSSMAALLNSPSGALPEHSEFQWVFGLTGQAGSCMYMAPEVFMRQPYNAKCDVFSFGVLMYELWSHELLIFAYQNNAKANKLGVRSPHDYAQKVSEGFRPPRPDRFTDAQWDLVSRCWHQDPCERPGMAEVVERLREISKELGASTGGYGGYGRSNRWSALRPVGRPLGEDRVSEAKSRNGDASALGFPACGCGCVIS</sequence>
<evidence type="ECO:0000313" key="2">
    <source>
        <dbReference type="EMBL" id="KXZ55469.1"/>
    </source>
</evidence>
<proteinExistence type="predicted"/>
<dbReference type="GO" id="GO:0005524">
    <property type="term" value="F:ATP binding"/>
    <property type="evidence" value="ECO:0007669"/>
    <property type="project" value="InterPro"/>
</dbReference>
<dbReference type="OrthoDB" id="551059at2759"/>
<name>A0A150H030_GONPE</name>
<dbReference type="PANTHER" id="PTHR44329:SF289">
    <property type="entry name" value="SERINE_THREONINE-PROTEIN KINASE VIK"/>
    <property type="match status" value="1"/>
</dbReference>
<gene>
    <name evidence="2" type="ORF">GPECTOR_2g1018</name>
</gene>
<dbReference type="EMBL" id="LSYV01000003">
    <property type="protein sequence ID" value="KXZ55469.1"/>
    <property type="molecule type" value="Genomic_DNA"/>
</dbReference>
<dbReference type="InterPro" id="IPR011009">
    <property type="entry name" value="Kinase-like_dom_sf"/>
</dbReference>
<dbReference type="InterPro" id="IPR001245">
    <property type="entry name" value="Ser-Thr/Tyr_kinase_cat_dom"/>
</dbReference>
<evidence type="ECO:0000259" key="1">
    <source>
        <dbReference type="PROSITE" id="PS50011"/>
    </source>
</evidence>
<comment type="caution">
    <text evidence="2">The sequence shown here is derived from an EMBL/GenBank/DDBJ whole genome shotgun (WGS) entry which is preliminary data.</text>
</comment>
<dbReference type="PANTHER" id="PTHR44329">
    <property type="entry name" value="SERINE/THREONINE-PROTEIN KINASE TNNI3K-RELATED"/>
    <property type="match status" value="1"/>
</dbReference>
<dbReference type="Gene3D" id="1.10.510.10">
    <property type="entry name" value="Transferase(Phosphotransferase) domain 1"/>
    <property type="match status" value="1"/>
</dbReference>
<dbReference type="SUPFAM" id="SSF56112">
    <property type="entry name" value="Protein kinase-like (PK-like)"/>
    <property type="match status" value="1"/>
</dbReference>
<dbReference type="InterPro" id="IPR000719">
    <property type="entry name" value="Prot_kinase_dom"/>
</dbReference>
<dbReference type="STRING" id="33097.A0A150H030"/>
<dbReference type="Pfam" id="PF07714">
    <property type="entry name" value="PK_Tyr_Ser-Thr"/>
    <property type="match status" value="1"/>
</dbReference>